<proteinExistence type="predicted"/>
<sequence length="76" mass="9113">MRFKHQHQKTELLESLKGFEKYLCQCVVCQEIGYDPIKLESRENKHFQKRAKENFKPMKVNDIGICEQCQEHLSKD</sequence>
<gene>
    <name evidence="1" type="ORF">JAY77_19170</name>
</gene>
<dbReference type="AlphaFoldDB" id="A0A9E4NNT8"/>
<comment type="caution">
    <text evidence="1">The sequence shown here is derived from an EMBL/GenBank/DDBJ whole genome shotgun (WGS) entry which is preliminary data.</text>
</comment>
<accession>A0A9E4NNT8</accession>
<evidence type="ECO:0000313" key="1">
    <source>
        <dbReference type="EMBL" id="MCG7980257.1"/>
    </source>
</evidence>
<organism evidence="1 2">
    <name type="scientific">Candidatus Thiodiazotropha taylori</name>
    <dbReference type="NCBI Taxonomy" id="2792791"/>
    <lineage>
        <taxon>Bacteria</taxon>
        <taxon>Pseudomonadati</taxon>
        <taxon>Pseudomonadota</taxon>
        <taxon>Gammaproteobacteria</taxon>
        <taxon>Chromatiales</taxon>
        <taxon>Sedimenticolaceae</taxon>
        <taxon>Candidatus Thiodiazotropha</taxon>
    </lineage>
</organism>
<evidence type="ECO:0000313" key="2">
    <source>
        <dbReference type="Proteomes" id="UP000886674"/>
    </source>
</evidence>
<name>A0A9E4NNT8_9GAMM</name>
<reference evidence="1" key="1">
    <citation type="journal article" date="2021" name="Proc. Natl. Acad. Sci. U.S.A.">
        <title>Global biogeography of chemosynthetic symbionts reveals both localized and globally distributed symbiont groups. .</title>
        <authorList>
            <person name="Osvatic J.T."/>
            <person name="Wilkins L.G.E."/>
            <person name="Leibrecht L."/>
            <person name="Leray M."/>
            <person name="Zauner S."/>
            <person name="Polzin J."/>
            <person name="Camacho Y."/>
            <person name="Gros O."/>
            <person name="van Gils J.A."/>
            <person name="Eisen J.A."/>
            <person name="Petersen J.M."/>
            <person name="Yuen B."/>
        </authorList>
    </citation>
    <scope>NUCLEOTIDE SEQUENCE</scope>
    <source>
        <strain evidence="1">MAGclacostrist055</strain>
    </source>
</reference>
<dbReference type="EMBL" id="JAEPCR010000115">
    <property type="protein sequence ID" value="MCG7980257.1"/>
    <property type="molecule type" value="Genomic_DNA"/>
</dbReference>
<dbReference type="Proteomes" id="UP000886674">
    <property type="component" value="Unassembled WGS sequence"/>
</dbReference>
<protein>
    <submittedName>
        <fullName evidence="1">Uncharacterized protein</fullName>
    </submittedName>
</protein>